<evidence type="ECO:0000313" key="9">
    <source>
        <dbReference type="Proteomes" id="UP000436088"/>
    </source>
</evidence>
<keyword evidence="2 5" id="KW-0285">Flavoprotein</keyword>
<dbReference type="InterPro" id="IPR008333">
    <property type="entry name" value="Cbr1-like_FAD-bd_dom"/>
</dbReference>
<evidence type="ECO:0000256" key="4">
    <source>
        <dbReference type="ARBA" id="ARBA00023002"/>
    </source>
</evidence>
<protein>
    <recommendedName>
        <fullName evidence="10">Cytochrome-b5 reductase</fullName>
    </recommendedName>
</protein>
<proteinExistence type="predicted"/>
<dbReference type="Pfam" id="PF00175">
    <property type="entry name" value="NAD_binding_1"/>
    <property type="match status" value="1"/>
</dbReference>
<sequence>MPELTALKNSSQFTLIKPRNYWKIFRYGSDSSTSSPNTSVHGASNMMSFLAPIKEVVPTRPVALVPREKIPCKLVEKTSISQDVRLFRFALPSEDQALGLPSSTIDEVGHFDLVVKVYFKGVHPKFPNRGLMSQYLESLPIGSILDVKGPLGHIEYTGRGSFTVHDKPKFAKKLAMLTGGTGITPIYQVIQAILKDPEDETDMYVVYANRTEDDILLKEELDG</sequence>
<dbReference type="EMBL" id="VEPZ02001265">
    <property type="protein sequence ID" value="KAE8683563.1"/>
    <property type="molecule type" value="Genomic_DNA"/>
</dbReference>
<evidence type="ECO:0000259" key="6">
    <source>
        <dbReference type="Pfam" id="PF00175"/>
    </source>
</evidence>
<evidence type="ECO:0000256" key="3">
    <source>
        <dbReference type="ARBA" id="ARBA00022827"/>
    </source>
</evidence>
<feature type="domain" description="Oxidoreductase FAD/NAD(P)-binding" evidence="6">
    <location>
        <begin position="176"/>
        <end position="222"/>
    </location>
</feature>
<comment type="cofactor">
    <cofactor evidence="1 5">
        <name>FAD</name>
        <dbReference type="ChEBI" id="CHEBI:57692"/>
    </cofactor>
</comment>
<evidence type="ECO:0000259" key="7">
    <source>
        <dbReference type="Pfam" id="PF00970"/>
    </source>
</evidence>
<dbReference type="InterPro" id="IPR017938">
    <property type="entry name" value="Riboflavin_synthase-like_b-brl"/>
</dbReference>
<dbReference type="PANTHER" id="PTHR19370:SF185">
    <property type="entry name" value="NADH-CYTOCHROME B5 REDUCTASE"/>
    <property type="match status" value="1"/>
</dbReference>
<keyword evidence="9" id="KW-1185">Reference proteome</keyword>
<feature type="binding site" evidence="5">
    <location>
        <position position="116"/>
    </location>
    <ligand>
        <name>FAD</name>
        <dbReference type="ChEBI" id="CHEBI:57692"/>
    </ligand>
</feature>
<feature type="binding site" evidence="5">
    <location>
        <position position="133"/>
    </location>
    <ligand>
        <name>FAD</name>
        <dbReference type="ChEBI" id="CHEBI:57692"/>
    </ligand>
</feature>
<accession>A0A6A2YVZ2</accession>
<reference evidence="8" key="1">
    <citation type="submission" date="2019-09" db="EMBL/GenBank/DDBJ databases">
        <title>Draft genome information of white flower Hibiscus syriacus.</title>
        <authorList>
            <person name="Kim Y.-M."/>
        </authorList>
    </citation>
    <scope>NUCLEOTIDE SEQUENCE [LARGE SCALE GENOMIC DNA]</scope>
    <source>
        <strain evidence="8">YM2019G1</strain>
    </source>
</reference>
<dbReference type="GO" id="GO:0071949">
    <property type="term" value="F:FAD binding"/>
    <property type="evidence" value="ECO:0007669"/>
    <property type="project" value="TreeGrafter"/>
</dbReference>
<feature type="binding site" evidence="5">
    <location>
        <position position="184"/>
    </location>
    <ligand>
        <name>FAD</name>
        <dbReference type="ChEBI" id="CHEBI:57692"/>
    </ligand>
</feature>
<evidence type="ECO:0000256" key="2">
    <source>
        <dbReference type="ARBA" id="ARBA00022630"/>
    </source>
</evidence>
<evidence type="ECO:0000256" key="1">
    <source>
        <dbReference type="ARBA" id="ARBA00001974"/>
    </source>
</evidence>
<gene>
    <name evidence="8" type="ORF">F3Y22_tig00111200pilonHSYRG00106</name>
</gene>
<dbReference type="GO" id="GO:0006809">
    <property type="term" value="P:nitric oxide biosynthetic process"/>
    <property type="evidence" value="ECO:0007669"/>
    <property type="project" value="TreeGrafter"/>
</dbReference>
<dbReference type="InterPro" id="IPR001834">
    <property type="entry name" value="CBR-like"/>
</dbReference>
<dbReference type="CDD" id="cd06183">
    <property type="entry name" value="cyt_b5_reduct_like"/>
    <property type="match status" value="1"/>
</dbReference>
<organism evidence="8 9">
    <name type="scientific">Hibiscus syriacus</name>
    <name type="common">Rose of Sharon</name>
    <dbReference type="NCBI Taxonomy" id="106335"/>
    <lineage>
        <taxon>Eukaryota</taxon>
        <taxon>Viridiplantae</taxon>
        <taxon>Streptophyta</taxon>
        <taxon>Embryophyta</taxon>
        <taxon>Tracheophyta</taxon>
        <taxon>Spermatophyta</taxon>
        <taxon>Magnoliopsida</taxon>
        <taxon>eudicotyledons</taxon>
        <taxon>Gunneridae</taxon>
        <taxon>Pentapetalae</taxon>
        <taxon>rosids</taxon>
        <taxon>malvids</taxon>
        <taxon>Malvales</taxon>
        <taxon>Malvaceae</taxon>
        <taxon>Malvoideae</taxon>
        <taxon>Hibiscus</taxon>
    </lineage>
</organism>
<dbReference type="GO" id="GO:0042128">
    <property type="term" value="P:nitrate assimilation"/>
    <property type="evidence" value="ECO:0007669"/>
    <property type="project" value="TreeGrafter"/>
</dbReference>
<dbReference type="InterPro" id="IPR001433">
    <property type="entry name" value="OxRdtase_FAD/NAD-bd"/>
</dbReference>
<dbReference type="PRINTS" id="PR00406">
    <property type="entry name" value="CYTB5RDTASE"/>
</dbReference>
<evidence type="ECO:0000256" key="5">
    <source>
        <dbReference type="PIRSR" id="PIRSR601834-1"/>
    </source>
</evidence>
<comment type="caution">
    <text evidence="8">The sequence shown here is derived from an EMBL/GenBank/DDBJ whole genome shotgun (WGS) entry which is preliminary data.</text>
</comment>
<dbReference type="Pfam" id="PF00970">
    <property type="entry name" value="FAD_binding_6"/>
    <property type="match status" value="1"/>
</dbReference>
<keyword evidence="4" id="KW-0560">Oxidoreductase</keyword>
<dbReference type="PANTHER" id="PTHR19370">
    <property type="entry name" value="NADH-CYTOCHROME B5 REDUCTASE"/>
    <property type="match status" value="1"/>
</dbReference>
<evidence type="ECO:0008006" key="10">
    <source>
        <dbReference type="Google" id="ProtNLM"/>
    </source>
</evidence>
<feature type="binding site" evidence="5">
    <location>
        <position position="119"/>
    </location>
    <ligand>
        <name>FAD</name>
        <dbReference type="ChEBI" id="CHEBI:57692"/>
    </ligand>
</feature>
<dbReference type="Gene3D" id="3.40.50.80">
    <property type="entry name" value="Nucleotide-binding domain of ferredoxin-NADP reductase (FNR) module"/>
    <property type="match status" value="1"/>
</dbReference>
<dbReference type="SUPFAM" id="SSF52343">
    <property type="entry name" value="Ferredoxin reductase-like, C-terminal NADP-linked domain"/>
    <property type="match status" value="1"/>
</dbReference>
<keyword evidence="3 5" id="KW-0274">FAD</keyword>
<dbReference type="SUPFAM" id="SSF63380">
    <property type="entry name" value="Riboflavin synthase domain-like"/>
    <property type="match status" value="1"/>
</dbReference>
<feature type="binding site" evidence="5">
    <location>
        <position position="132"/>
    </location>
    <ligand>
        <name>FAD</name>
        <dbReference type="ChEBI" id="CHEBI:57692"/>
    </ligand>
</feature>
<dbReference type="GO" id="GO:0009703">
    <property type="term" value="F:nitrate reductase (NADH) activity"/>
    <property type="evidence" value="ECO:0007669"/>
    <property type="project" value="TreeGrafter"/>
</dbReference>
<dbReference type="Gene3D" id="2.40.30.10">
    <property type="entry name" value="Translation factors"/>
    <property type="match status" value="2"/>
</dbReference>
<dbReference type="Proteomes" id="UP000436088">
    <property type="component" value="Unassembled WGS sequence"/>
</dbReference>
<name>A0A6A2YVZ2_HIBSY</name>
<dbReference type="InterPro" id="IPR039261">
    <property type="entry name" value="FNR_nucleotide-bd"/>
</dbReference>
<feature type="domain" description="Flavoprotein pyridine nucleotide cytochrome reductase-like FAD-binding" evidence="7">
    <location>
        <begin position="101"/>
        <end position="156"/>
    </location>
</feature>
<feature type="binding site" evidence="5">
    <location>
        <position position="114"/>
    </location>
    <ligand>
        <name>FAD</name>
        <dbReference type="ChEBI" id="CHEBI:57692"/>
    </ligand>
</feature>
<evidence type="ECO:0000313" key="8">
    <source>
        <dbReference type="EMBL" id="KAE8683563.1"/>
    </source>
</evidence>
<dbReference type="AlphaFoldDB" id="A0A6A2YVZ2"/>